<evidence type="ECO:0000256" key="1">
    <source>
        <dbReference type="SAM" id="MobiDB-lite"/>
    </source>
</evidence>
<dbReference type="Proteomes" id="UP000823388">
    <property type="component" value="Chromosome 9N"/>
</dbReference>
<dbReference type="Pfam" id="PF12776">
    <property type="entry name" value="Myb_DNA-bind_3"/>
    <property type="match status" value="1"/>
</dbReference>
<feature type="domain" description="Myb/SANT-like" evidence="2">
    <location>
        <begin position="214"/>
        <end position="305"/>
    </location>
</feature>
<comment type="caution">
    <text evidence="3">The sequence shown here is derived from an EMBL/GenBank/DDBJ whole genome shotgun (WGS) entry which is preliminary data.</text>
</comment>
<proteinExistence type="predicted"/>
<reference evidence="3" key="1">
    <citation type="submission" date="2020-05" db="EMBL/GenBank/DDBJ databases">
        <title>WGS assembly of Panicum virgatum.</title>
        <authorList>
            <person name="Lovell J.T."/>
            <person name="Jenkins J."/>
            <person name="Shu S."/>
            <person name="Juenger T.E."/>
            <person name="Schmutz J."/>
        </authorList>
    </citation>
    <scope>NUCLEOTIDE SEQUENCE</scope>
    <source>
        <strain evidence="3">AP13</strain>
    </source>
</reference>
<feature type="region of interest" description="Disordered" evidence="1">
    <location>
        <begin position="104"/>
        <end position="124"/>
    </location>
</feature>
<protein>
    <recommendedName>
        <fullName evidence="2">Myb/SANT-like domain-containing protein</fullName>
    </recommendedName>
</protein>
<dbReference type="EMBL" id="CM029054">
    <property type="protein sequence ID" value="KAG2540039.1"/>
    <property type="molecule type" value="Genomic_DNA"/>
</dbReference>
<gene>
    <name evidence="3" type="ORF">PVAP13_9NG526000</name>
</gene>
<dbReference type="PANTHER" id="PTHR47851:SF1">
    <property type="entry name" value="OS06G0588700 PROTEIN"/>
    <property type="match status" value="1"/>
</dbReference>
<organism evidence="3 4">
    <name type="scientific">Panicum virgatum</name>
    <name type="common">Blackwell switchgrass</name>
    <dbReference type="NCBI Taxonomy" id="38727"/>
    <lineage>
        <taxon>Eukaryota</taxon>
        <taxon>Viridiplantae</taxon>
        <taxon>Streptophyta</taxon>
        <taxon>Embryophyta</taxon>
        <taxon>Tracheophyta</taxon>
        <taxon>Spermatophyta</taxon>
        <taxon>Magnoliopsida</taxon>
        <taxon>Liliopsida</taxon>
        <taxon>Poales</taxon>
        <taxon>Poaceae</taxon>
        <taxon>PACMAD clade</taxon>
        <taxon>Panicoideae</taxon>
        <taxon>Panicodae</taxon>
        <taxon>Paniceae</taxon>
        <taxon>Panicinae</taxon>
        <taxon>Panicum</taxon>
        <taxon>Panicum sect. Hiantes</taxon>
    </lineage>
</organism>
<dbReference type="PANTHER" id="PTHR47851">
    <property type="entry name" value="OS06G0588700 PROTEIN-RELATED"/>
    <property type="match status" value="1"/>
</dbReference>
<evidence type="ECO:0000259" key="2">
    <source>
        <dbReference type="Pfam" id="PF12776"/>
    </source>
</evidence>
<keyword evidence="4" id="KW-1185">Reference proteome</keyword>
<accession>A0A8T0MWV4</accession>
<sequence>MPSITEGKKHFAGQKNVLTVAPSPRLSVSRPVPPSHPPSTLALPPASLRLLLHRAAAGQMVRREAPPSSAAADLPDLVAEAHAAQLQFVSSVGSALGSAPVAVGHGGHGGGGRRSALGLAGGGRGSMRVRGVGRGRGQGGAAAQGDVRALGRGRAVPAVVQGDGPSLGSGQGDGAPHDAACDQSQAFRAPRPAPATTNQTKKKVTEGDSMDCNDEYIAHVCKLFAQQVLRGNRPNTHSNAVGYDEVIAMFKQITGIELTRRQLKNKWDKLKPDYTAWQKLMRRQTGTGFDSARGVIVMDDEWWKKARKEILGCGKFRKKPLQNLDELKVMFSDIISDESDHWNPMSQNPIIPEETQGGFGVDDEEIEDGQMAEDADVVPLDENNEADADEVLEISPSLGNTKRRARVVVDKGKKQKTKTALVIQEQITKIAESASSFTSKKSSEPKFVPTIP</sequence>
<dbReference type="InterPro" id="IPR024752">
    <property type="entry name" value="Myb/SANT-like_dom"/>
</dbReference>
<evidence type="ECO:0000313" key="4">
    <source>
        <dbReference type="Proteomes" id="UP000823388"/>
    </source>
</evidence>
<dbReference type="AlphaFoldDB" id="A0A8T0MWV4"/>
<feature type="region of interest" description="Disordered" evidence="1">
    <location>
        <begin position="433"/>
        <end position="452"/>
    </location>
</feature>
<name>A0A8T0MWV4_PANVG</name>
<evidence type="ECO:0000313" key="3">
    <source>
        <dbReference type="EMBL" id="KAG2540039.1"/>
    </source>
</evidence>